<dbReference type="SUPFAM" id="SSF103473">
    <property type="entry name" value="MFS general substrate transporter"/>
    <property type="match status" value="1"/>
</dbReference>
<dbReference type="PANTHER" id="PTHR23514:SF3">
    <property type="entry name" value="BYPASS OF STOP CODON PROTEIN 6"/>
    <property type="match status" value="1"/>
</dbReference>
<gene>
    <name evidence="10" type="ORF">GCM10010126_47840</name>
</gene>
<evidence type="ECO:0000256" key="4">
    <source>
        <dbReference type="ARBA" id="ARBA00022692"/>
    </source>
</evidence>
<dbReference type="AlphaFoldDB" id="A0AA37BKJ9"/>
<feature type="transmembrane region" description="Helical" evidence="8">
    <location>
        <begin position="263"/>
        <end position="284"/>
    </location>
</feature>
<protein>
    <submittedName>
        <fullName evidence="10">MFS transporter</fullName>
    </submittedName>
</protein>
<evidence type="ECO:0000256" key="1">
    <source>
        <dbReference type="ARBA" id="ARBA00004651"/>
    </source>
</evidence>
<dbReference type="EMBL" id="BMQD01000015">
    <property type="protein sequence ID" value="GGK82875.1"/>
    <property type="molecule type" value="Genomic_DNA"/>
</dbReference>
<dbReference type="Gene3D" id="1.20.1250.20">
    <property type="entry name" value="MFS general substrate transporter like domains"/>
    <property type="match status" value="1"/>
</dbReference>
<feature type="transmembrane region" description="Helical" evidence="8">
    <location>
        <begin position="97"/>
        <end position="120"/>
    </location>
</feature>
<feature type="transmembrane region" description="Helical" evidence="8">
    <location>
        <begin position="42"/>
        <end position="66"/>
    </location>
</feature>
<dbReference type="RefSeq" id="WP_204054691.1">
    <property type="nucleotide sequence ID" value="NZ_BMQD01000015.1"/>
</dbReference>
<evidence type="ECO:0000256" key="3">
    <source>
        <dbReference type="ARBA" id="ARBA00022448"/>
    </source>
</evidence>
<accession>A0AA37BKJ9</accession>
<reference evidence="10" key="1">
    <citation type="journal article" date="2014" name="Int. J. Syst. Evol. Microbiol.">
        <title>Complete genome sequence of Corynebacterium casei LMG S-19264T (=DSM 44701T), isolated from a smear-ripened cheese.</title>
        <authorList>
            <consortium name="US DOE Joint Genome Institute (JGI-PGF)"/>
            <person name="Walter F."/>
            <person name="Albersmeier A."/>
            <person name="Kalinowski J."/>
            <person name="Ruckert C."/>
        </authorList>
    </citation>
    <scope>NUCLEOTIDE SEQUENCE</scope>
    <source>
        <strain evidence="10">JCM 3093</strain>
    </source>
</reference>
<feature type="transmembrane region" description="Helical" evidence="8">
    <location>
        <begin position="132"/>
        <end position="153"/>
    </location>
</feature>
<dbReference type="PROSITE" id="PS50850">
    <property type="entry name" value="MFS"/>
    <property type="match status" value="1"/>
</dbReference>
<feature type="transmembrane region" description="Helical" evidence="8">
    <location>
        <begin position="7"/>
        <end position="30"/>
    </location>
</feature>
<evidence type="ECO:0000256" key="5">
    <source>
        <dbReference type="ARBA" id="ARBA00022989"/>
    </source>
</evidence>
<feature type="transmembrane region" description="Helical" evidence="8">
    <location>
        <begin position="220"/>
        <end position="243"/>
    </location>
</feature>
<feature type="transmembrane region" description="Helical" evidence="8">
    <location>
        <begin position="73"/>
        <end position="91"/>
    </location>
</feature>
<name>A0AA37BKJ9_9ACTN</name>
<organism evidence="10 11">
    <name type="scientific">Planomonospora parontospora</name>
    <dbReference type="NCBI Taxonomy" id="58119"/>
    <lineage>
        <taxon>Bacteria</taxon>
        <taxon>Bacillati</taxon>
        <taxon>Actinomycetota</taxon>
        <taxon>Actinomycetes</taxon>
        <taxon>Streptosporangiales</taxon>
        <taxon>Streptosporangiaceae</taxon>
        <taxon>Planomonospora</taxon>
    </lineage>
</organism>
<dbReference type="InterPro" id="IPR020846">
    <property type="entry name" value="MFS_dom"/>
</dbReference>
<feature type="transmembrane region" description="Helical" evidence="8">
    <location>
        <begin position="382"/>
        <end position="402"/>
    </location>
</feature>
<evidence type="ECO:0000256" key="7">
    <source>
        <dbReference type="SAM" id="MobiDB-lite"/>
    </source>
</evidence>
<dbReference type="InterPro" id="IPR011701">
    <property type="entry name" value="MFS"/>
</dbReference>
<dbReference type="GO" id="GO:0022857">
    <property type="term" value="F:transmembrane transporter activity"/>
    <property type="evidence" value="ECO:0007669"/>
    <property type="project" value="InterPro"/>
</dbReference>
<comment type="similarity">
    <text evidence="2">Belongs to the major facilitator superfamily.</text>
</comment>
<feature type="transmembrane region" description="Helical" evidence="8">
    <location>
        <begin position="159"/>
        <end position="182"/>
    </location>
</feature>
<evidence type="ECO:0000256" key="6">
    <source>
        <dbReference type="ARBA" id="ARBA00023136"/>
    </source>
</evidence>
<evidence type="ECO:0000259" key="9">
    <source>
        <dbReference type="PROSITE" id="PS50850"/>
    </source>
</evidence>
<keyword evidence="5 8" id="KW-1133">Transmembrane helix</keyword>
<keyword evidence="6 8" id="KW-0472">Membrane</keyword>
<dbReference type="GO" id="GO:0005886">
    <property type="term" value="C:plasma membrane"/>
    <property type="evidence" value="ECO:0007669"/>
    <property type="project" value="UniProtKB-SubCell"/>
</dbReference>
<sequence length="429" mass="43933">MHDRWRVSVALAYAAFVLVGMSAGVGGVLLPAQIDDYGVDKATVGLTFFTFSAGFMLAGATAGSLVDRLGTRAALVVGGGAFVLAGLYTAIRPPFAALVAVQVVAGYGTGVLESVLNAYLTRLPSATTLLNHLHAFFGVGALLGPLLAAWMLGFLPWTAVWLVLAVVCLPLTAGFLVAYPGGGATGRRAGRRTDPESPQSSGAPDPAGPARTPEKAEKGLLAAALRTPGVLLASVFLAVYVGLEIGVGNWGFSFMVEEYGQPGLVAGYTVSGYWLGLTLGRFLISPVAARLGLTATGMAFVCLFGVTASAALIWLAPVTAVAAAGFALLGFFLGPLFPTAMVVVPRLTTPRLVPTAIGVMNGVSVIGGSALPWLAGAVAQGVGVWTLMPFALALALLQLVVWRLLVTRMTADEGAPAPHPADTGPHPSR</sequence>
<evidence type="ECO:0000313" key="11">
    <source>
        <dbReference type="Proteomes" id="UP000627984"/>
    </source>
</evidence>
<dbReference type="Pfam" id="PF07690">
    <property type="entry name" value="MFS_1"/>
    <property type="match status" value="1"/>
</dbReference>
<dbReference type="InterPro" id="IPR036259">
    <property type="entry name" value="MFS_trans_sf"/>
</dbReference>
<feature type="transmembrane region" description="Helical" evidence="8">
    <location>
        <begin position="291"/>
        <end position="315"/>
    </location>
</feature>
<reference evidence="10" key="2">
    <citation type="submission" date="2022-09" db="EMBL/GenBank/DDBJ databases">
        <authorList>
            <person name="Sun Q."/>
            <person name="Ohkuma M."/>
        </authorList>
    </citation>
    <scope>NUCLEOTIDE SEQUENCE</scope>
    <source>
        <strain evidence="10">JCM 3093</strain>
    </source>
</reference>
<proteinExistence type="inferred from homology"/>
<feature type="transmembrane region" description="Helical" evidence="8">
    <location>
        <begin position="321"/>
        <end position="344"/>
    </location>
</feature>
<feature type="transmembrane region" description="Helical" evidence="8">
    <location>
        <begin position="356"/>
        <end position="376"/>
    </location>
</feature>
<keyword evidence="4 8" id="KW-0812">Transmembrane</keyword>
<dbReference type="Proteomes" id="UP000627984">
    <property type="component" value="Unassembled WGS sequence"/>
</dbReference>
<evidence type="ECO:0000313" key="10">
    <source>
        <dbReference type="EMBL" id="GGK82875.1"/>
    </source>
</evidence>
<comment type="caution">
    <text evidence="10">The sequence shown here is derived from an EMBL/GenBank/DDBJ whole genome shotgun (WGS) entry which is preliminary data.</text>
</comment>
<keyword evidence="3" id="KW-0813">Transport</keyword>
<dbReference type="PANTHER" id="PTHR23514">
    <property type="entry name" value="BYPASS OF STOP CODON PROTEIN 6"/>
    <property type="match status" value="1"/>
</dbReference>
<feature type="domain" description="Major facilitator superfamily (MFS) profile" evidence="9">
    <location>
        <begin position="8"/>
        <end position="410"/>
    </location>
</feature>
<dbReference type="InterPro" id="IPR051788">
    <property type="entry name" value="MFS_Transporter"/>
</dbReference>
<evidence type="ECO:0000256" key="8">
    <source>
        <dbReference type="SAM" id="Phobius"/>
    </source>
</evidence>
<comment type="subcellular location">
    <subcellularLocation>
        <location evidence="1">Cell membrane</location>
        <topology evidence="1">Multi-pass membrane protein</topology>
    </subcellularLocation>
</comment>
<feature type="region of interest" description="Disordered" evidence="7">
    <location>
        <begin position="187"/>
        <end position="213"/>
    </location>
</feature>
<evidence type="ECO:0000256" key="2">
    <source>
        <dbReference type="ARBA" id="ARBA00008335"/>
    </source>
</evidence>